<feature type="domain" description="YdhG-like" evidence="1">
    <location>
        <begin position="22"/>
        <end position="112"/>
    </location>
</feature>
<keyword evidence="3" id="KW-1185">Reference proteome</keyword>
<dbReference type="RefSeq" id="WP_338102434.1">
    <property type="nucleotide sequence ID" value="NZ_CP131060.1"/>
</dbReference>
<reference evidence="2 3" key="1">
    <citation type="submission" date="2023-07" db="EMBL/GenBank/DDBJ databases">
        <title>Closed genoem sequence of Methanosarcinaceae archaeon Ac7.</title>
        <authorList>
            <person name="Poehlein A."/>
            <person name="Protasov E."/>
            <person name="Platt K."/>
            <person name="Reeh H."/>
            <person name="Daniel R."/>
            <person name="Brune A."/>
        </authorList>
    </citation>
    <scope>NUCLEOTIDE SEQUENCE [LARGE SCALE GENOMIC DNA]</scope>
    <source>
        <strain evidence="2 3">Ac7</strain>
    </source>
</reference>
<evidence type="ECO:0000313" key="3">
    <source>
        <dbReference type="Proteomes" id="UP001303587"/>
    </source>
</evidence>
<dbReference type="GeneID" id="89230769"/>
<dbReference type="SUPFAM" id="SSF159888">
    <property type="entry name" value="YdhG-like"/>
    <property type="match status" value="1"/>
</dbReference>
<gene>
    <name evidence="2" type="ORF">MsAc7_16730</name>
</gene>
<dbReference type="Pfam" id="PF08818">
    <property type="entry name" value="DUF1801"/>
    <property type="match status" value="1"/>
</dbReference>
<dbReference type="AlphaFoldDB" id="A0AA96VD70"/>
<sequence length="134" mass="15318">MSDQAIPATIDEYISAQPPEIQKILTEFRRTILRAAPDAQEKIAWGMPSFTAYGSYVAQFAAHKNHVGFYPGPEAITVFEKELSGYKTSKGGIQFPYEKPVPYDVIEKIVKYRAQENQKRMMEKESKKKINKNQ</sequence>
<accession>A0AA96VD70</accession>
<evidence type="ECO:0000313" key="2">
    <source>
        <dbReference type="EMBL" id="WNY26101.1"/>
    </source>
</evidence>
<organism evidence="2 3">
    <name type="scientific">Methanolapillus millepedarum</name>
    <dbReference type="NCBI Taxonomy" id="3028296"/>
    <lineage>
        <taxon>Archaea</taxon>
        <taxon>Methanobacteriati</taxon>
        <taxon>Methanobacteriota</taxon>
        <taxon>Stenosarchaea group</taxon>
        <taxon>Methanomicrobia</taxon>
        <taxon>Methanosarcinales</taxon>
        <taxon>Methanosarcinaceae</taxon>
        <taxon>Methanolapillus</taxon>
    </lineage>
</organism>
<name>A0AA96VD70_9EURY</name>
<evidence type="ECO:0000259" key="1">
    <source>
        <dbReference type="Pfam" id="PF08818"/>
    </source>
</evidence>
<dbReference type="InterPro" id="IPR014922">
    <property type="entry name" value="YdhG-like"/>
</dbReference>
<protein>
    <recommendedName>
        <fullName evidence="1">YdhG-like domain-containing protein</fullName>
    </recommendedName>
</protein>
<dbReference type="EMBL" id="CP131060">
    <property type="protein sequence ID" value="WNY26101.1"/>
    <property type="molecule type" value="Genomic_DNA"/>
</dbReference>
<proteinExistence type="predicted"/>
<dbReference type="Proteomes" id="UP001303587">
    <property type="component" value="Chromosome"/>
</dbReference>
<dbReference type="Gene3D" id="3.90.1150.200">
    <property type="match status" value="1"/>
</dbReference>